<accession>A0A235B3P4</accession>
<reference evidence="1 2" key="1">
    <citation type="submission" date="2017-07" db="EMBL/GenBank/DDBJ databases">
        <title>The genome sequence of Paludifilum halophilum highlights mechanisms for microbial adaptation to high salt environemnts.</title>
        <authorList>
            <person name="Belbahri L."/>
        </authorList>
    </citation>
    <scope>NUCLEOTIDE SEQUENCE [LARGE SCALE GENOMIC DNA]</scope>
    <source>
        <strain evidence="1 2">DSM 102817</strain>
    </source>
</reference>
<dbReference type="OrthoDB" id="9832345at2"/>
<evidence type="ECO:0000313" key="1">
    <source>
        <dbReference type="EMBL" id="OYD06255.1"/>
    </source>
</evidence>
<protein>
    <submittedName>
        <fullName evidence="1">Uncharacterized protein</fullName>
    </submittedName>
</protein>
<dbReference type="Proteomes" id="UP000215459">
    <property type="component" value="Unassembled WGS sequence"/>
</dbReference>
<name>A0A235B3P4_9BACL</name>
<dbReference type="AlphaFoldDB" id="A0A235B3P4"/>
<comment type="caution">
    <text evidence="1">The sequence shown here is derived from an EMBL/GenBank/DDBJ whole genome shotgun (WGS) entry which is preliminary data.</text>
</comment>
<organism evidence="1 2">
    <name type="scientific">Paludifilum halophilum</name>
    <dbReference type="NCBI Taxonomy" id="1642702"/>
    <lineage>
        <taxon>Bacteria</taxon>
        <taxon>Bacillati</taxon>
        <taxon>Bacillota</taxon>
        <taxon>Bacilli</taxon>
        <taxon>Bacillales</taxon>
        <taxon>Thermoactinomycetaceae</taxon>
        <taxon>Paludifilum</taxon>
    </lineage>
</organism>
<dbReference type="RefSeq" id="WP_094265807.1">
    <property type="nucleotide sequence ID" value="NZ_NOWF01000014.1"/>
</dbReference>
<sequence>MKIRESKILAGSDGMSGLDVMFDPATLTVEVSGGILCGVVFENATFQADSTDEDTKIDVRLLQNGEIHFEQQPIQNPKERVEDLPLLHNLAELRFHSGVGNKDDRDFIHIGRLV</sequence>
<proteinExistence type="predicted"/>
<evidence type="ECO:0000313" key="2">
    <source>
        <dbReference type="Proteomes" id="UP000215459"/>
    </source>
</evidence>
<keyword evidence="2" id="KW-1185">Reference proteome</keyword>
<gene>
    <name evidence="1" type="ORF">CHM34_16960</name>
</gene>
<dbReference type="EMBL" id="NOWF01000014">
    <property type="protein sequence ID" value="OYD06255.1"/>
    <property type="molecule type" value="Genomic_DNA"/>
</dbReference>